<evidence type="ECO:0000256" key="2">
    <source>
        <dbReference type="ARBA" id="ARBA00023002"/>
    </source>
</evidence>
<dbReference type="EMBL" id="JABBJJ010000292">
    <property type="protein sequence ID" value="NMO21057.1"/>
    <property type="molecule type" value="Genomic_DNA"/>
</dbReference>
<proteinExistence type="predicted"/>
<dbReference type="Pfam" id="PF00305">
    <property type="entry name" value="Lipoxygenase"/>
    <property type="match status" value="1"/>
</dbReference>
<gene>
    <name evidence="4" type="ORF">HG543_40345</name>
</gene>
<reference evidence="4 5" key="1">
    <citation type="submission" date="2020-04" db="EMBL/GenBank/DDBJ databases">
        <title>Draft genome of Pyxidicoccus fallax type strain.</title>
        <authorList>
            <person name="Whitworth D.E."/>
        </authorList>
    </citation>
    <scope>NUCLEOTIDE SEQUENCE [LARGE SCALE GENOMIC DNA]</scope>
    <source>
        <strain evidence="4 5">DSM 14698</strain>
    </source>
</reference>
<dbReference type="GO" id="GO:0046872">
    <property type="term" value="F:metal ion binding"/>
    <property type="evidence" value="ECO:0007669"/>
    <property type="project" value="UniProtKB-KW"/>
</dbReference>
<comment type="caution">
    <text evidence="4">The sequence shown here is derived from an EMBL/GenBank/DDBJ whole genome shotgun (WGS) entry which is preliminary data.</text>
</comment>
<keyword evidence="5" id="KW-1185">Reference proteome</keyword>
<sequence length="699" mass="75361">MTPTLPQNDPPALQAKRKQQLGQLQAEYVYDFTTRVQPLGVAHSVPSGQGFNFVWTLGVLNQALNITANLISMAAPFFERLESFGKKVEGFAETEVRDAEQAYLALKAHHLHLSRIFDPTHVTAAPVQVVALAGASSESGLATGTDGSFAVVPGGTSTSVVTSFPSAPASALPASALPASALPASPEALERLPEELKSALGNLTGFMGGTAFDLLLRLISQYGQAKNLGAYQSQFQLLPMTQGAGVALDDVMFARLRVAGPNPVVLRRLTAPDARFPVTEAQFRSVMGQEDSLATAMQEGRAYLADYAVLEGMQPGTFPMRKYFCAPLALFAVPRAGAPDRLLRAVAIQCAQKPGPSTPVVTPGDGLNWEVAKLFLQVADGAWHEMISHLGLTHLLLEAFTLATARQLPPEHPLQVLLAPHFEGTLAINNAAVESLVAPKGFVDRLLPGSIEASTGLAVQAVERFRFNQELFPRSLANRGVADAQALPDYPYRDDGLLIWDCMHRWVEDYLALYYGSDADVAADYELQAWLGELASPTGGRLQDIGENGAIRTRAYLADMVTMVIFTASAQHAVVNFPQSYIMSYTPSLPLAAYAPLPGAPLAAQPANTAALLAYMPPLQQSFSQQTLMTLLGSVYFTALGDYDRYTPGPYFQDPRVAVLLKGFQTRLGEAEATIARRNLRRIPYRSLLPSEIPQSINI</sequence>
<dbReference type="PROSITE" id="PS51393">
    <property type="entry name" value="LIPOXYGENASE_3"/>
    <property type="match status" value="1"/>
</dbReference>
<dbReference type="Gene3D" id="1.20.245.10">
    <property type="entry name" value="Lipoxygenase-1, Domain 5"/>
    <property type="match status" value="1"/>
</dbReference>
<dbReference type="PANTHER" id="PTHR11771">
    <property type="entry name" value="LIPOXYGENASE"/>
    <property type="match status" value="1"/>
</dbReference>
<evidence type="ECO:0000313" key="5">
    <source>
        <dbReference type="Proteomes" id="UP000518300"/>
    </source>
</evidence>
<dbReference type="PRINTS" id="PR00087">
    <property type="entry name" value="LIPOXYGENASE"/>
</dbReference>
<evidence type="ECO:0000256" key="1">
    <source>
        <dbReference type="ARBA" id="ARBA00022723"/>
    </source>
</evidence>
<dbReference type="Proteomes" id="UP000518300">
    <property type="component" value="Unassembled WGS sequence"/>
</dbReference>
<dbReference type="GO" id="GO:0016702">
    <property type="term" value="F:oxidoreductase activity, acting on single donors with incorporation of molecular oxygen, incorporation of two atoms of oxygen"/>
    <property type="evidence" value="ECO:0007669"/>
    <property type="project" value="InterPro"/>
</dbReference>
<feature type="domain" description="Lipoxygenase" evidence="3">
    <location>
        <begin position="248"/>
        <end position="699"/>
    </location>
</feature>
<dbReference type="AlphaFoldDB" id="A0A848LSW2"/>
<accession>A0A848LSW2</accession>
<dbReference type="InterPro" id="IPR036226">
    <property type="entry name" value="LipOase_C_sf"/>
</dbReference>
<organism evidence="4 5">
    <name type="scientific">Pyxidicoccus fallax</name>
    <dbReference type="NCBI Taxonomy" id="394095"/>
    <lineage>
        <taxon>Bacteria</taxon>
        <taxon>Pseudomonadati</taxon>
        <taxon>Myxococcota</taxon>
        <taxon>Myxococcia</taxon>
        <taxon>Myxococcales</taxon>
        <taxon>Cystobacterineae</taxon>
        <taxon>Myxococcaceae</taxon>
        <taxon>Pyxidicoccus</taxon>
    </lineage>
</organism>
<protein>
    <submittedName>
        <fullName evidence="4">Lipoxygenase</fullName>
    </submittedName>
</protein>
<dbReference type="SUPFAM" id="SSF48484">
    <property type="entry name" value="Lipoxigenase"/>
    <property type="match status" value="1"/>
</dbReference>
<evidence type="ECO:0000259" key="3">
    <source>
        <dbReference type="PROSITE" id="PS51393"/>
    </source>
</evidence>
<dbReference type="GO" id="GO:0034440">
    <property type="term" value="P:lipid oxidation"/>
    <property type="evidence" value="ECO:0007669"/>
    <property type="project" value="InterPro"/>
</dbReference>
<dbReference type="Gene3D" id="3.10.450.60">
    <property type="match status" value="1"/>
</dbReference>
<keyword evidence="2" id="KW-0560">Oxidoreductase</keyword>
<name>A0A848LSW2_9BACT</name>
<dbReference type="RefSeq" id="WP_169350256.1">
    <property type="nucleotide sequence ID" value="NZ_JABBJJ010000292.1"/>
</dbReference>
<dbReference type="InterPro" id="IPR000907">
    <property type="entry name" value="LipOase"/>
</dbReference>
<evidence type="ECO:0000313" key="4">
    <source>
        <dbReference type="EMBL" id="NMO21057.1"/>
    </source>
</evidence>
<dbReference type="InterPro" id="IPR013819">
    <property type="entry name" value="LipOase_C"/>
</dbReference>
<keyword evidence="1" id="KW-0479">Metal-binding</keyword>